<dbReference type="BioCyc" id="AURANTIMONAS:SI859A1_02533-MONOMER"/>
<comment type="subcellular location">
    <subcellularLocation>
        <location evidence="1">Bacterial flagellum basal body</location>
    </subcellularLocation>
</comment>
<dbReference type="InterPro" id="IPR001444">
    <property type="entry name" value="Flag_bb_rod_N"/>
</dbReference>
<dbReference type="HOGENOM" id="CLU_125463_2_1_5"/>
<gene>
    <name evidence="8" type="ORF">SI859A1_02533</name>
</gene>
<evidence type="ECO:0000256" key="5">
    <source>
        <dbReference type="ARBA" id="ARBA00024934"/>
    </source>
</evidence>
<evidence type="ECO:0000256" key="6">
    <source>
        <dbReference type="ARBA" id="ARBA00026072"/>
    </source>
</evidence>
<dbReference type="Proteomes" id="UP000000321">
    <property type="component" value="Unassembled WGS sequence"/>
</dbReference>
<dbReference type="AlphaFoldDB" id="Q1YLL4"/>
<keyword evidence="8" id="KW-0282">Flagellum</keyword>
<evidence type="ECO:0000259" key="7">
    <source>
        <dbReference type="Pfam" id="PF00460"/>
    </source>
</evidence>
<comment type="subunit">
    <text evidence="6">The basal body constitutes a major portion of the flagellar organelle and consists of a number of rings mounted on a central rod. In Gram-negative bacteria, at least four rings, L, P, S and M are present, whereas Gram-positive bacteria lack the L and P rings. The rod consists of about 26 subunits of FlgG in the distal portion, and FlgB, FlgC and FlgF build up the proximal portion of the rod with about 6 subunits each. Rod assembly occurs by export via the flagellum-specific pathway of its constituent proteins and by their incorporation into the rod structure in the probable order of FlgB, FlgC, FlgF and FlgG. Another protein, FliE, also assembles onto the stable rod structure.</text>
</comment>
<comment type="similarity">
    <text evidence="2">Belongs to the flagella basal body rod proteins family.</text>
</comment>
<evidence type="ECO:0000313" key="8">
    <source>
        <dbReference type="EMBL" id="EAS51717.1"/>
    </source>
</evidence>
<evidence type="ECO:0000256" key="1">
    <source>
        <dbReference type="ARBA" id="ARBA00004117"/>
    </source>
</evidence>
<reference evidence="8 9" key="1">
    <citation type="journal article" date="2008" name="Appl. Environ. Microbiol.">
        <title>Genomic insights into Mn(II) oxidation by the marine alphaproteobacterium Aurantimonas sp. strain SI85-9A1.</title>
        <authorList>
            <person name="Dick G.J."/>
            <person name="Podell S."/>
            <person name="Johnson H.A."/>
            <person name="Rivera-Espinoza Y."/>
            <person name="Bernier-Latmani R."/>
            <person name="McCarthy J.K."/>
            <person name="Torpey J.W."/>
            <person name="Clement B.G."/>
            <person name="Gaasterland T."/>
            <person name="Tebo B.M."/>
        </authorList>
    </citation>
    <scope>NUCLEOTIDE SEQUENCE [LARGE SCALE GENOMIC DNA]</scope>
    <source>
        <strain evidence="8 9">SI85-9A1</strain>
    </source>
</reference>
<dbReference type="OrthoDB" id="9788334at2"/>
<dbReference type="InterPro" id="IPR006300">
    <property type="entry name" value="FlgB"/>
</dbReference>
<dbReference type="RefSeq" id="WP_009210355.1">
    <property type="nucleotide sequence ID" value="NZ_BBWP01000002.1"/>
</dbReference>
<feature type="domain" description="Flagellar basal body rod protein N-terminal" evidence="7">
    <location>
        <begin position="17"/>
        <end position="37"/>
    </location>
</feature>
<comment type="function">
    <text evidence="5">Structural component of flagellum, the bacterial motility apparatus. Part of the rod structure of flagellar basal body.</text>
</comment>
<keyword evidence="8" id="KW-0969">Cilium</keyword>
<dbReference type="NCBIfam" id="TIGR01396">
    <property type="entry name" value="FlgB"/>
    <property type="match status" value="1"/>
</dbReference>
<dbReference type="EMBL" id="AAPJ01000001">
    <property type="protein sequence ID" value="EAS51717.1"/>
    <property type="molecule type" value="Genomic_DNA"/>
</dbReference>
<keyword evidence="8" id="KW-0966">Cell projection</keyword>
<protein>
    <recommendedName>
        <fullName evidence="3">Flagellar basal body rod protein FlgB</fullName>
    </recommendedName>
</protein>
<accession>Q1YLL4</accession>
<proteinExistence type="inferred from homology"/>
<dbReference type="PROSITE" id="PS00588">
    <property type="entry name" value="FLAGELLA_BB_ROD"/>
    <property type="match status" value="1"/>
</dbReference>
<dbReference type="InterPro" id="IPR019776">
    <property type="entry name" value="Flagellar_basal_body_rod_CS"/>
</dbReference>
<dbReference type="GO" id="GO:0071973">
    <property type="term" value="P:bacterial-type flagellum-dependent cell motility"/>
    <property type="evidence" value="ECO:0007669"/>
    <property type="project" value="InterPro"/>
</dbReference>
<name>Q1YLL4_AURMS</name>
<sequence length="126" mass="13518">MDSLYIFGLASQRTAYLAQRQTVVAENVANVDTPGYTSKDLSSFTEALDATALRMSRSQAMHLASLDSAGGGSDVVNEMPWSVKHSGNSVSLPQEMLKAGEVSREYALGTSVVKSFHRMLIMSAKG</sequence>
<organism evidence="8 9">
    <name type="scientific">Aurantimonas manganoxydans (strain ATCC BAA-1229 / DSM 21871 / SI85-9A1)</name>
    <dbReference type="NCBI Taxonomy" id="287752"/>
    <lineage>
        <taxon>Bacteria</taxon>
        <taxon>Pseudomonadati</taxon>
        <taxon>Pseudomonadota</taxon>
        <taxon>Alphaproteobacteria</taxon>
        <taxon>Hyphomicrobiales</taxon>
        <taxon>Aurantimonadaceae</taxon>
        <taxon>Aurantimonas</taxon>
    </lineage>
</organism>
<keyword evidence="9" id="KW-1185">Reference proteome</keyword>
<dbReference type="Pfam" id="PF00460">
    <property type="entry name" value="Flg_bb_rod"/>
    <property type="match status" value="1"/>
</dbReference>
<keyword evidence="4" id="KW-0975">Bacterial flagellum</keyword>
<evidence type="ECO:0000256" key="2">
    <source>
        <dbReference type="ARBA" id="ARBA00009677"/>
    </source>
</evidence>
<evidence type="ECO:0000256" key="4">
    <source>
        <dbReference type="ARBA" id="ARBA00023143"/>
    </source>
</evidence>
<comment type="caution">
    <text evidence="8">The sequence shown here is derived from an EMBL/GenBank/DDBJ whole genome shotgun (WGS) entry which is preliminary data.</text>
</comment>
<dbReference type="GO" id="GO:0030694">
    <property type="term" value="C:bacterial-type flagellum basal body, rod"/>
    <property type="evidence" value="ECO:0007669"/>
    <property type="project" value="InterPro"/>
</dbReference>
<evidence type="ECO:0000313" key="9">
    <source>
        <dbReference type="Proteomes" id="UP000000321"/>
    </source>
</evidence>
<evidence type="ECO:0000256" key="3">
    <source>
        <dbReference type="ARBA" id="ARBA00014376"/>
    </source>
</evidence>